<protein>
    <recommendedName>
        <fullName evidence="2">PrcB C-terminal domain-containing protein</fullName>
    </recommendedName>
</protein>
<name>A0A3B0UVX5_9ZZZZ</name>
<evidence type="ECO:0000259" key="2">
    <source>
        <dbReference type="Pfam" id="PF14343"/>
    </source>
</evidence>
<sequence>MKKDLLILAGISIGAIALGSVLFIYGYNSSESLASGNASSELAVVTRGINAPVVARKNFVIKNEKDLKKLWAFLYGDTPTTPKLPSVDFSRQEVIAVFAGEKPTGGYVISVSGIKNSSSQRVVVVTIDEPDPACNSKKEQTSPYEIVTIPSSTLPLTHKDTVMTKTCMGSQS</sequence>
<dbReference type="Pfam" id="PF14343">
    <property type="entry name" value="PrcB_C"/>
    <property type="match status" value="1"/>
</dbReference>
<keyword evidence="1" id="KW-0472">Membrane</keyword>
<keyword evidence="1" id="KW-1133">Transmembrane helix</keyword>
<dbReference type="InterPro" id="IPR025748">
    <property type="entry name" value="PrcB_C_dom"/>
</dbReference>
<organism evidence="3">
    <name type="scientific">hydrothermal vent metagenome</name>
    <dbReference type="NCBI Taxonomy" id="652676"/>
    <lineage>
        <taxon>unclassified sequences</taxon>
        <taxon>metagenomes</taxon>
        <taxon>ecological metagenomes</taxon>
    </lineage>
</organism>
<feature type="transmembrane region" description="Helical" evidence="1">
    <location>
        <begin position="5"/>
        <end position="27"/>
    </location>
</feature>
<feature type="domain" description="PrcB C-terminal" evidence="2">
    <location>
        <begin position="94"/>
        <end position="150"/>
    </location>
</feature>
<proteinExistence type="predicted"/>
<keyword evidence="1" id="KW-0812">Transmembrane</keyword>
<evidence type="ECO:0000313" key="3">
    <source>
        <dbReference type="EMBL" id="VAW33010.1"/>
    </source>
</evidence>
<dbReference type="EMBL" id="UOEV01000077">
    <property type="protein sequence ID" value="VAW33010.1"/>
    <property type="molecule type" value="Genomic_DNA"/>
</dbReference>
<gene>
    <name evidence="3" type="ORF">MNBD_CPR01-8</name>
</gene>
<accession>A0A3B0UVX5</accession>
<evidence type="ECO:0000256" key="1">
    <source>
        <dbReference type="SAM" id="Phobius"/>
    </source>
</evidence>
<dbReference type="AlphaFoldDB" id="A0A3B0UVX5"/>
<reference evidence="3" key="1">
    <citation type="submission" date="2018-06" db="EMBL/GenBank/DDBJ databases">
        <authorList>
            <person name="Zhirakovskaya E."/>
        </authorList>
    </citation>
    <scope>NUCLEOTIDE SEQUENCE</scope>
</reference>